<protein>
    <submittedName>
        <fullName evidence="1">Uncharacterized protein</fullName>
    </submittedName>
</protein>
<evidence type="ECO:0000313" key="2">
    <source>
        <dbReference type="Proteomes" id="UP001140513"/>
    </source>
</evidence>
<name>A0A9W9CGV8_9PLEO</name>
<comment type="caution">
    <text evidence="1">The sequence shown here is derived from an EMBL/GenBank/DDBJ whole genome shotgun (WGS) entry which is preliminary data.</text>
</comment>
<keyword evidence="2" id="KW-1185">Reference proteome</keyword>
<organism evidence="1 2">
    <name type="scientific">Didymosphaeria variabile</name>
    <dbReference type="NCBI Taxonomy" id="1932322"/>
    <lineage>
        <taxon>Eukaryota</taxon>
        <taxon>Fungi</taxon>
        <taxon>Dikarya</taxon>
        <taxon>Ascomycota</taxon>
        <taxon>Pezizomycotina</taxon>
        <taxon>Dothideomycetes</taxon>
        <taxon>Pleosporomycetidae</taxon>
        <taxon>Pleosporales</taxon>
        <taxon>Massarineae</taxon>
        <taxon>Didymosphaeriaceae</taxon>
        <taxon>Didymosphaeria</taxon>
    </lineage>
</organism>
<reference evidence="1" key="1">
    <citation type="submission" date="2022-10" db="EMBL/GenBank/DDBJ databases">
        <title>Tapping the CABI collections for fungal endophytes: first genome assemblies for Collariella, Neodidymelliopsis, Ascochyta clinopodiicola, Didymella pomorum, Didymosphaeria variabile, Neocosmospora piperis and Neocucurbitaria cava.</title>
        <authorList>
            <person name="Hill R."/>
        </authorList>
    </citation>
    <scope>NUCLEOTIDE SEQUENCE</scope>
    <source>
        <strain evidence="1">IMI 356815</strain>
    </source>
</reference>
<sequence>MEQIAEKHKGLIGGMSKIYDILIAMRYLSASDVIRPPIDNQSLPFSQLRSLGYESEVLGLVQQLPALRSEVVWGFQEWGVELLPRSKVVTYFSHPDDPDFLNDLLWGDFYKTDDPNEMKWLHPWMLKLTECGQNGYGTSLIYNIRDQSIIEWTQIGRKYWDDMPSRPAEEVLSEIAEKLESLEWVPYYDSDDKAEAPLFQRKLVEDPIVFQNIWSGGIRVPGEIAAAIEYLQSEHGDADWLRQSINRWRALQMHYVDSRWATGAWDADAFWEKRVAWIRELHALERQRPHGAWSDNQKYLEHPMLPDWENRHFDFFKQSAGDRAV</sequence>
<evidence type="ECO:0000313" key="1">
    <source>
        <dbReference type="EMBL" id="KAJ4361010.1"/>
    </source>
</evidence>
<dbReference type="OrthoDB" id="5343383at2759"/>
<dbReference type="RefSeq" id="XP_056077212.1">
    <property type="nucleotide sequence ID" value="XM_056210390.1"/>
</dbReference>
<dbReference type="GeneID" id="80905109"/>
<dbReference type="EMBL" id="JAPEUX010000001">
    <property type="protein sequence ID" value="KAJ4361010.1"/>
    <property type="molecule type" value="Genomic_DNA"/>
</dbReference>
<dbReference type="Proteomes" id="UP001140513">
    <property type="component" value="Unassembled WGS sequence"/>
</dbReference>
<proteinExistence type="predicted"/>
<gene>
    <name evidence="1" type="ORF">N0V89_001579</name>
</gene>
<accession>A0A9W9CGV8</accession>
<dbReference type="AlphaFoldDB" id="A0A9W9CGV8"/>